<dbReference type="InterPro" id="IPR043504">
    <property type="entry name" value="Peptidase_S1_PA_chymotrypsin"/>
</dbReference>
<protein>
    <recommendedName>
        <fullName evidence="4">Serine protease</fullName>
    </recommendedName>
</protein>
<dbReference type="EMBL" id="QVQT01000003">
    <property type="protein sequence ID" value="RFU17090.1"/>
    <property type="molecule type" value="Genomic_DNA"/>
</dbReference>
<dbReference type="SUPFAM" id="SSF50494">
    <property type="entry name" value="Trypsin-like serine proteases"/>
    <property type="match status" value="1"/>
</dbReference>
<proteinExistence type="predicted"/>
<dbReference type="Gene3D" id="2.40.10.10">
    <property type="entry name" value="Trypsin-like serine proteases"/>
    <property type="match status" value="1"/>
</dbReference>
<evidence type="ECO:0008006" key="4">
    <source>
        <dbReference type="Google" id="ProtNLM"/>
    </source>
</evidence>
<keyword evidence="1" id="KW-0732">Signal</keyword>
<dbReference type="InterPro" id="IPR009003">
    <property type="entry name" value="Peptidase_S1_PA"/>
</dbReference>
<comment type="caution">
    <text evidence="2">The sequence shown here is derived from an EMBL/GenBank/DDBJ whole genome shotgun (WGS) entry which is preliminary data.</text>
</comment>
<evidence type="ECO:0000256" key="1">
    <source>
        <dbReference type="SAM" id="SignalP"/>
    </source>
</evidence>
<evidence type="ECO:0000313" key="2">
    <source>
        <dbReference type="EMBL" id="RFU17090.1"/>
    </source>
</evidence>
<reference evidence="2 3" key="1">
    <citation type="submission" date="2018-08" db="EMBL/GenBank/DDBJ databases">
        <title>Acidipila sp. 4G-K13, an acidobacterium isolated from forest soil.</title>
        <authorList>
            <person name="Gao Z.-H."/>
            <person name="Qiu L.-H."/>
        </authorList>
    </citation>
    <scope>NUCLEOTIDE SEQUENCE [LARGE SCALE GENOMIC DNA]</scope>
    <source>
        <strain evidence="2 3">4G-K13</strain>
    </source>
</reference>
<evidence type="ECO:0000313" key="3">
    <source>
        <dbReference type="Proteomes" id="UP000264702"/>
    </source>
</evidence>
<name>A0A372IQ46_9BACT</name>
<sequence>MLVFAKARLLAAPLVLAMAGCGTMSFAPQANDGAFSISASATSVNTNGQIAFHATLPSGEPAAVKWAVTGGQNSAVLGEGKIDASGIYTPPNALSLDEAAVQVRAVLAGNPASSAVETVMVHPGFVQPLLPQNAALTPGSALEVTGQIAEVSGGRVEWSLSTSGAGGGEENPLLGTLSGETCQRNAQRYTTCRVTYLAPVAVQAGAVYLIASVNGSPATAPLKILLDDKGVNSSPSANQAIQTGAIALGSSGSNDNDYDTWQDRNGDPYIADCCGGTLGALVADAQGNQYILSNNHVLAESDQAKAGDPIDQPGLIDGACVPLSAAGATVHPVGTLKFYVPLASTQTNVDAAVASVAPGAVDPAGSILQLGGPGADEALTAAPPMAGHGEALTAANLNTLQVAKSGRTTGLTCSTVDSVDLTVKVDYYRDCAETEPYYTKTYVNQIGIAGDHFTDSGDSGALVLDAANAQPVGLYFAGGSDGKGNGISIANPIGDVLDELSSRGGSAFSVVGTTAAHEVACLKYDTAAGETAGPEVSDGARERAQFVAETLAAPLVNNEKGILATATGKSLDAPGEGAVIVYVDAAKLKTAEPQTAIPETVGGIRTQVIATDALSLARGVEPAAPAVEAGIHLTAAALTHAGVVERQYASALMSDPAIFGVGVTQSEDDASQAALLVLADVNQSPRVMPATLGGLRVRYMRLHRFHVTRSKYAEPNAVSSCALKGLEATRQSRAERSASEWRVPAELGH</sequence>
<dbReference type="RefSeq" id="WP_117299378.1">
    <property type="nucleotide sequence ID" value="NZ_QVQT02000003.1"/>
</dbReference>
<organism evidence="2 3">
    <name type="scientific">Paracidobacterium acidisoli</name>
    <dbReference type="NCBI Taxonomy" id="2303751"/>
    <lineage>
        <taxon>Bacteria</taxon>
        <taxon>Pseudomonadati</taxon>
        <taxon>Acidobacteriota</taxon>
        <taxon>Terriglobia</taxon>
        <taxon>Terriglobales</taxon>
        <taxon>Acidobacteriaceae</taxon>
        <taxon>Paracidobacterium</taxon>
    </lineage>
</organism>
<dbReference type="PROSITE" id="PS51257">
    <property type="entry name" value="PROKAR_LIPOPROTEIN"/>
    <property type="match status" value="1"/>
</dbReference>
<feature type="signal peptide" evidence="1">
    <location>
        <begin position="1"/>
        <end position="30"/>
    </location>
</feature>
<dbReference type="Proteomes" id="UP000264702">
    <property type="component" value="Unassembled WGS sequence"/>
</dbReference>
<dbReference type="AlphaFoldDB" id="A0A372IQ46"/>
<keyword evidence="3" id="KW-1185">Reference proteome</keyword>
<feature type="chain" id="PRO_5016596384" description="Serine protease" evidence="1">
    <location>
        <begin position="31"/>
        <end position="749"/>
    </location>
</feature>
<accession>A0A372IQ46</accession>
<gene>
    <name evidence="2" type="ORF">D0Y96_10350</name>
</gene>
<dbReference type="OrthoDB" id="104542at2"/>